<dbReference type="GO" id="GO:0000160">
    <property type="term" value="P:phosphorelay signal transduction system"/>
    <property type="evidence" value="ECO:0007669"/>
    <property type="project" value="InterPro"/>
</dbReference>
<sequence>MSKSPGAKRPTKKLDEADVKGFLDHEVITPSHTLRNFARKMDTGDDSSGGIDFDAIERAEAALAELSSEFDSWMDMEVARLVAARDDAANGMTAAIRAAVYTASHDIKGEAATFGYPLAGHIADSLCGLLDGIPETDRVPVSLVLQHVDAIRAIVRESAKGDNHPIALALRDRLVSVTSDALVALTGSPPLAPS</sequence>
<proteinExistence type="predicted"/>
<dbReference type="SUPFAM" id="SSF47226">
    <property type="entry name" value="Histidine-containing phosphotransfer domain, HPT domain"/>
    <property type="match status" value="1"/>
</dbReference>
<dbReference type="EMBL" id="CP039865">
    <property type="protein sequence ID" value="QCK87070.1"/>
    <property type="molecule type" value="Genomic_DNA"/>
</dbReference>
<dbReference type="Gene3D" id="1.20.120.160">
    <property type="entry name" value="HPT domain"/>
    <property type="match status" value="1"/>
</dbReference>
<gene>
    <name evidence="1" type="ORF">E8L99_15515</name>
</gene>
<dbReference type="InterPro" id="IPR036641">
    <property type="entry name" value="HPT_dom_sf"/>
</dbReference>
<dbReference type="AlphaFoldDB" id="A0A4D7QGW1"/>
<dbReference type="OrthoDB" id="9786548at2"/>
<evidence type="ECO:0000313" key="1">
    <source>
        <dbReference type="EMBL" id="QCK87070.1"/>
    </source>
</evidence>
<evidence type="ECO:0000313" key="2">
    <source>
        <dbReference type="Proteomes" id="UP000298588"/>
    </source>
</evidence>
<protein>
    <submittedName>
        <fullName evidence="1">Hpt domain-containing protein</fullName>
    </submittedName>
</protein>
<organism evidence="1 2">
    <name type="scientific">Phreatobacter aquaticus</name>
    <dbReference type="NCBI Taxonomy" id="2570229"/>
    <lineage>
        <taxon>Bacteria</taxon>
        <taxon>Pseudomonadati</taxon>
        <taxon>Pseudomonadota</taxon>
        <taxon>Alphaproteobacteria</taxon>
        <taxon>Hyphomicrobiales</taxon>
        <taxon>Phreatobacteraceae</taxon>
        <taxon>Phreatobacter</taxon>
    </lineage>
</organism>
<keyword evidence="2" id="KW-1185">Reference proteome</keyword>
<dbReference type="RefSeq" id="WP_137100401.1">
    <property type="nucleotide sequence ID" value="NZ_CP039865.1"/>
</dbReference>
<name>A0A4D7QGW1_9HYPH</name>
<accession>A0A4D7QGW1</accession>
<dbReference type="Proteomes" id="UP000298588">
    <property type="component" value="Chromosome"/>
</dbReference>
<reference evidence="1 2" key="1">
    <citation type="submission" date="2019-04" db="EMBL/GenBank/DDBJ databases">
        <title>Phreatobacter aquaticus sp. nov.</title>
        <authorList>
            <person name="Choi A."/>
            <person name="Baek K."/>
        </authorList>
    </citation>
    <scope>NUCLEOTIDE SEQUENCE [LARGE SCALE GENOMIC DNA]</scope>
    <source>
        <strain evidence="1 2">NMCR1094</strain>
    </source>
</reference>
<dbReference type="KEGG" id="paqt:E8L99_15515"/>